<dbReference type="EMBL" id="BMMF01000009">
    <property type="protein sequence ID" value="GGK41978.1"/>
    <property type="molecule type" value="Genomic_DNA"/>
</dbReference>
<dbReference type="RefSeq" id="WP_188914186.1">
    <property type="nucleotide sequence ID" value="NZ_BMMF01000009.1"/>
</dbReference>
<evidence type="ECO:0000256" key="1">
    <source>
        <dbReference type="ARBA" id="ARBA00008791"/>
    </source>
</evidence>
<dbReference type="PANTHER" id="PTHR46268:SF6">
    <property type="entry name" value="UNIVERSAL STRESS PROTEIN UP12"/>
    <property type="match status" value="1"/>
</dbReference>
<evidence type="ECO:0000313" key="4">
    <source>
        <dbReference type="Proteomes" id="UP000600449"/>
    </source>
</evidence>
<keyword evidence="4" id="KW-1185">Reference proteome</keyword>
<dbReference type="InterPro" id="IPR014729">
    <property type="entry name" value="Rossmann-like_a/b/a_fold"/>
</dbReference>
<dbReference type="InterPro" id="IPR006015">
    <property type="entry name" value="Universal_stress_UspA"/>
</dbReference>
<name>A0A917QBJ4_9HYPH</name>
<evidence type="ECO:0000313" key="3">
    <source>
        <dbReference type="EMBL" id="GGK41978.1"/>
    </source>
</evidence>
<dbReference type="Gene3D" id="3.40.50.620">
    <property type="entry name" value="HUPs"/>
    <property type="match status" value="1"/>
</dbReference>
<sequence length="145" mass="16141">MYRNILLAVDLGHKDAERRAVETVVEYARAFGSTIHLMTVVPDFGMPLVGGFFPEGFEKDALDRANQELHAYAAQMIPSEIPQRTIVGHGGIYREILHWAQETAADVIVMSAHRPELEDYLLGPNAARVVRHAKTSVLVVRPRPA</sequence>
<comment type="similarity">
    <text evidence="1">Belongs to the universal stress protein A family.</text>
</comment>
<gene>
    <name evidence="3" type="ORF">GCM10011322_31330</name>
</gene>
<dbReference type="PRINTS" id="PR01438">
    <property type="entry name" value="UNVRSLSTRESS"/>
</dbReference>
<reference evidence="3 4" key="1">
    <citation type="journal article" date="2014" name="Int. J. Syst. Evol. Microbiol.">
        <title>Complete genome sequence of Corynebacterium casei LMG S-19264T (=DSM 44701T), isolated from a smear-ripened cheese.</title>
        <authorList>
            <consortium name="US DOE Joint Genome Institute (JGI-PGF)"/>
            <person name="Walter F."/>
            <person name="Albersmeier A."/>
            <person name="Kalinowski J."/>
            <person name="Ruckert C."/>
        </authorList>
    </citation>
    <scope>NUCLEOTIDE SEQUENCE [LARGE SCALE GENOMIC DNA]</scope>
    <source>
        <strain evidence="3 4">CGMCC 1.9161</strain>
    </source>
</reference>
<dbReference type="SUPFAM" id="SSF52402">
    <property type="entry name" value="Adenine nucleotide alpha hydrolases-like"/>
    <property type="match status" value="1"/>
</dbReference>
<dbReference type="CDD" id="cd00293">
    <property type="entry name" value="USP-like"/>
    <property type="match status" value="1"/>
</dbReference>
<accession>A0A917QBJ4</accession>
<dbReference type="Pfam" id="PF00582">
    <property type="entry name" value="Usp"/>
    <property type="match status" value="1"/>
</dbReference>
<dbReference type="Proteomes" id="UP000600449">
    <property type="component" value="Unassembled WGS sequence"/>
</dbReference>
<proteinExistence type="inferred from homology"/>
<protein>
    <submittedName>
        <fullName evidence="3">Universal stress protein UspA</fullName>
    </submittedName>
</protein>
<comment type="caution">
    <text evidence="3">The sequence shown here is derived from an EMBL/GenBank/DDBJ whole genome shotgun (WGS) entry which is preliminary data.</text>
</comment>
<dbReference type="AlphaFoldDB" id="A0A917QBJ4"/>
<organism evidence="3 4">
    <name type="scientific">Salinarimonas ramus</name>
    <dbReference type="NCBI Taxonomy" id="690164"/>
    <lineage>
        <taxon>Bacteria</taxon>
        <taxon>Pseudomonadati</taxon>
        <taxon>Pseudomonadota</taxon>
        <taxon>Alphaproteobacteria</taxon>
        <taxon>Hyphomicrobiales</taxon>
        <taxon>Salinarimonadaceae</taxon>
        <taxon>Salinarimonas</taxon>
    </lineage>
</organism>
<feature type="domain" description="UspA" evidence="2">
    <location>
        <begin position="1"/>
        <end position="141"/>
    </location>
</feature>
<dbReference type="InterPro" id="IPR006016">
    <property type="entry name" value="UspA"/>
</dbReference>
<dbReference type="PANTHER" id="PTHR46268">
    <property type="entry name" value="STRESS RESPONSE PROTEIN NHAX"/>
    <property type="match status" value="1"/>
</dbReference>
<evidence type="ECO:0000259" key="2">
    <source>
        <dbReference type="Pfam" id="PF00582"/>
    </source>
</evidence>